<gene>
    <name evidence="4" type="ORF">ACFQT0_10795</name>
</gene>
<accession>A0ABW2U4M4</accession>
<evidence type="ECO:0000259" key="3">
    <source>
        <dbReference type="PROSITE" id="PS50110"/>
    </source>
</evidence>
<organism evidence="4 5">
    <name type="scientific">Hymenobacter humi</name>
    <dbReference type="NCBI Taxonomy" id="1411620"/>
    <lineage>
        <taxon>Bacteria</taxon>
        <taxon>Pseudomonadati</taxon>
        <taxon>Bacteroidota</taxon>
        <taxon>Cytophagia</taxon>
        <taxon>Cytophagales</taxon>
        <taxon>Hymenobacteraceae</taxon>
        <taxon>Hymenobacter</taxon>
    </lineage>
</organism>
<reference evidence="5" key="1">
    <citation type="journal article" date="2019" name="Int. J. Syst. Evol. Microbiol.">
        <title>The Global Catalogue of Microorganisms (GCM) 10K type strain sequencing project: providing services to taxonomists for standard genome sequencing and annotation.</title>
        <authorList>
            <consortium name="The Broad Institute Genomics Platform"/>
            <consortium name="The Broad Institute Genome Sequencing Center for Infectious Disease"/>
            <person name="Wu L."/>
            <person name="Ma J."/>
        </authorList>
    </citation>
    <scope>NUCLEOTIDE SEQUENCE [LARGE SCALE GENOMIC DNA]</scope>
    <source>
        <strain evidence="5">JCM 19635</strain>
    </source>
</reference>
<dbReference type="Proteomes" id="UP001596513">
    <property type="component" value="Unassembled WGS sequence"/>
</dbReference>
<evidence type="ECO:0000313" key="4">
    <source>
        <dbReference type="EMBL" id="MFC7667819.1"/>
    </source>
</evidence>
<keyword evidence="5" id="KW-1185">Reference proteome</keyword>
<feature type="region of interest" description="Disordered" evidence="2">
    <location>
        <begin position="99"/>
        <end position="128"/>
    </location>
</feature>
<dbReference type="PROSITE" id="PS50110">
    <property type="entry name" value="RESPONSE_REGULATORY"/>
    <property type="match status" value="1"/>
</dbReference>
<evidence type="ECO:0000313" key="5">
    <source>
        <dbReference type="Proteomes" id="UP001596513"/>
    </source>
</evidence>
<dbReference type="InterPro" id="IPR001789">
    <property type="entry name" value="Sig_transdc_resp-reg_receiver"/>
</dbReference>
<dbReference type="SUPFAM" id="SSF52172">
    <property type="entry name" value="CheY-like"/>
    <property type="match status" value="1"/>
</dbReference>
<comment type="caution">
    <text evidence="1">Lacks conserved residue(s) required for the propagation of feature annotation.</text>
</comment>
<dbReference type="InterPro" id="IPR011006">
    <property type="entry name" value="CheY-like_superfamily"/>
</dbReference>
<dbReference type="EMBL" id="JBHTEK010000001">
    <property type="protein sequence ID" value="MFC7667819.1"/>
    <property type="molecule type" value="Genomic_DNA"/>
</dbReference>
<comment type="caution">
    <text evidence="4">The sequence shown here is derived from an EMBL/GenBank/DDBJ whole genome shotgun (WGS) entry which is preliminary data.</text>
</comment>
<name>A0ABW2U4M4_9BACT</name>
<protein>
    <recommendedName>
        <fullName evidence="3">Response regulatory domain-containing protein</fullName>
    </recommendedName>
</protein>
<evidence type="ECO:0000256" key="1">
    <source>
        <dbReference type="PROSITE-ProRule" id="PRU00169"/>
    </source>
</evidence>
<sequence length="128" mass="13233">MSAYPLRVLLAVDDRTLAKQLAGPLREAGHDEIVVVEARGEAALKAARLIHPDLVILSGPLRGSLDVVALSAALQGSSATPIPVLLVADPAELPDLLALHAHTRPADTSSTDPGPAKSLDSALEEAEL</sequence>
<feature type="domain" description="Response regulatory" evidence="3">
    <location>
        <begin position="7"/>
        <end position="127"/>
    </location>
</feature>
<dbReference type="RefSeq" id="WP_380202654.1">
    <property type="nucleotide sequence ID" value="NZ_JBHTEK010000001.1"/>
</dbReference>
<evidence type="ECO:0000256" key="2">
    <source>
        <dbReference type="SAM" id="MobiDB-lite"/>
    </source>
</evidence>
<proteinExistence type="predicted"/>
<dbReference type="Gene3D" id="3.40.50.2300">
    <property type="match status" value="1"/>
</dbReference>